<organism evidence="2 3">
    <name type="scientific">Halobacillus alkaliphilus</name>
    <dbReference type="NCBI Taxonomy" id="396056"/>
    <lineage>
        <taxon>Bacteria</taxon>
        <taxon>Bacillati</taxon>
        <taxon>Bacillota</taxon>
        <taxon>Bacilli</taxon>
        <taxon>Bacillales</taxon>
        <taxon>Bacillaceae</taxon>
        <taxon>Halobacillus</taxon>
    </lineage>
</organism>
<proteinExistence type="predicted"/>
<keyword evidence="1" id="KW-1133">Transmembrane helix</keyword>
<keyword evidence="3" id="KW-1185">Reference proteome</keyword>
<evidence type="ECO:0000256" key="1">
    <source>
        <dbReference type="SAM" id="Phobius"/>
    </source>
</evidence>
<dbReference type="RefSeq" id="WP_139205791.1">
    <property type="nucleotide sequence ID" value="NZ_FOOG01000002.1"/>
</dbReference>
<reference evidence="3" key="1">
    <citation type="submission" date="2016-10" db="EMBL/GenBank/DDBJ databases">
        <authorList>
            <person name="Varghese N."/>
            <person name="Submissions S."/>
        </authorList>
    </citation>
    <scope>NUCLEOTIDE SEQUENCE [LARGE SCALE GENOMIC DNA]</scope>
    <source>
        <strain evidence="3">FP5</strain>
    </source>
</reference>
<gene>
    <name evidence="2" type="ORF">SAMN05216353_102209</name>
</gene>
<name>A0A1I2K1A2_9BACI</name>
<keyword evidence="1" id="KW-0472">Membrane</keyword>
<evidence type="ECO:0000313" key="3">
    <source>
        <dbReference type="Proteomes" id="UP000198897"/>
    </source>
</evidence>
<feature type="transmembrane region" description="Helical" evidence="1">
    <location>
        <begin position="32"/>
        <end position="54"/>
    </location>
</feature>
<dbReference type="Proteomes" id="UP000198897">
    <property type="component" value="Unassembled WGS sequence"/>
</dbReference>
<keyword evidence="1" id="KW-0812">Transmembrane</keyword>
<dbReference type="AlphaFoldDB" id="A0A1I2K1A2"/>
<evidence type="ECO:0000313" key="2">
    <source>
        <dbReference type="EMBL" id="SFF58871.1"/>
    </source>
</evidence>
<sequence length="64" mass="7119">MRTLLVFVVLLSYLMLDSQITGFIHTYITSNRFITGVIYSLGGGGVVWIALLILGKVMSLINRE</sequence>
<accession>A0A1I2K1A2</accession>
<protein>
    <submittedName>
        <fullName evidence="2">Uncharacterized protein</fullName>
    </submittedName>
</protein>
<dbReference type="EMBL" id="FOOG01000002">
    <property type="protein sequence ID" value="SFF58871.1"/>
    <property type="molecule type" value="Genomic_DNA"/>
</dbReference>